<evidence type="ECO:0000313" key="2">
    <source>
        <dbReference type="Proteomes" id="UP001153321"/>
    </source>
</evidence>
<organism evidence="1 2">
    <name type="scientific">Spodoptera littoralis</name>
    <name type="common">Egyptian cotton leafworm</name>
    <dbReference type="NCBI Taxonomy" id="7109"/>
    <lineage>
        <taxon>Eukaryota</taxon>
        <taxon>Metazoa</taxon>
        <taxon>Ecdysozoa</taxon>
        <taxon>Arthropoda</taxon>
        <taxon>Hexapoda</taxon>
        <taxon>Insecta</taxon>
        <taxon>Pterygota</taxon>
        <taxon>Neoptera</taxon>
        <taxon>Endopterygota</taxon>
        <taxon>Lepidoptera</taxon>
        <taxon>Glossata</taxon>
        <taxon>Ditrysia</taxon>
        <taxon>Noctuoidea</taxon>
        <taxon>Noctuidae</taxon>
        <taxon>Amphipyrinae</taxon>
        <taxon>Spodoptera</taxon>
    </lineage>
</organism>
<protein>
    <submittedName>
        <fullName evidence="1">Uncharacterized protein</fullName>
    </submittedName>
</protein>
<dbReference type="AlphaFoldDB" id="A0A9P0I1W1"/>
<evidence type="ECO:0000313" key="1">
    <source>
        <dbReference type="EMBL" id="CAH1637966.1"/>
    </source>
</evidence>
<proteinExistence type="predicted"/>
<gene>
    <name evidence="1" type="ORF">SPLIT_LOCUS3324</name>
</gene>
<dbReference type="EMBL" id="LR824547">
    <property type="protein sequence ID" value="CAH1637966.1"/>
    <property type="molecule type" value="Genomic_DNA"/>
</dbReference>
<accession>A0A9P0I1W1</accession>
<name>A0A9P0I1W1_SPOLI</name>
<keyword evidence="2" id="KW-1185">Reference proteome</keyword>
<reference evidence="1" key="1">
    <citation type="submission" date="2022-02" db="EMBL/GenBank/DDBJ databases">
        <authorList>
            <person name="King R."/>
        </authorList>
    </citation>
    <scope>NUCLEOTIDE SEQUENCE</scope>
</reference>
<dbReference type="Proteomes" id="UP001153321">
    <property type="component" value="Chromosome 16"/>
</dbReference>
<sequence>MTLLLKSVWRNVLKGSPLGKSLRNRTLSSSIASTEVTRGGSCDVVMSSIMAAPTAAEVLATVNKNMPTMTHKHMLQALRSLFELQKSGNLATEPETLVANPLFGDLCQNFKKHARALDVNEAIEATKVLSFLKVPAESVVVQTMLQIIRCYINMINVRQIMFLDYLLTKFEGSNHLVDALKLALPLAFQIHLPLEMDSKDLPMLKDMLAFSCTHDLPDRYIDDIVTALLLHDQTIDAHVAKSIIWSLCQVNCTEDVFPTRAQLLHICYDILTQSIRQLRYEEILATAARIKGRILEKHPEYYHEQLMDAIANYMVDHKVCFEKGLLVARIMSRIAHTHLGLIGYLCQQAASNPTTLSSARPNILFGFINCLSNNNFTPEEPQWEEIKLQMSRNPAFDGKNSALPWAKICLELASLGYYDDRILKKVFSKENISDFSDKENNVLDYLQLLTLYEAVRSFHDEDYTLPADLHDKLKSVYPVHGKTDMLEEHLAIGLGGPGYVVKNVVLPNGFIADCLICLKGGYPIELQVAAGDLKVPVEYLNIPKDCVPICVLNFQPGCFSMNSNRLRGTFRLVLDILESQGYMPVAVNVSEWLSAPAHERTPYLLREVGYKCGEIGMKLAAS</sequence>